<dbReference type="AlphaFoldDB" id="A0A9W8Q5D8"/>
<feature type="compositionally biased region" description="Low complexity" evidence="1">
    <location>
        <begin position="11"/>
        <end position="35"/>
    </location>
</feature>
<feature type="compositionally biased region" description="Polar residues" evidence="1">
    <location>
        <begin position="146"/>
        <end position="175"/>
    </location>
</feature>
<feature type="compositionally biased region" description="Basic and acidic residues" evidence="1">
    <location>
        <begin position="1"/>
        <end position="10"/>
    </location>
</feature>
<name>A0A9W8Q5D8_AKAMU</name>
<dbReference type="KEGG" id="amus:LMH87_001580"/>
<dbReference type="InterPro" id="IPR006629">
    <property type="entry name" value="LITAF"/>
</dbReference>
<protein>
    <recommendedName>
        <fullName evidence="2">LITAF domain-containing protein</fullName>
    </recommendedName>
</protein>
<evidence type="ECO:0000313" key="4">
    <source>
        <dbReference type="Proteomes" id="UP001144673"/>
    </source>
</evidence>
<evidence type="ECO:0000259" key="2">
    <source>
        <dbReference type="Pfam" id="PF10601"/>
    </source>
</evidence>
<feature type="compositionally biased region" description="Low complexity" evidence="1">
    <location>
        <begin position="135"/>
        <end position="145"/>
    </location>
</feature>
<accession>A0A9W8Q5D8</accession>
<dbReference type="RefSeq" id="XP_056049968.1">
    <property type="nucleotide sequence ID" value="XM_056192875.1"/>
</dbReference>
<sequence>MSKEQSHELQEQQQQCELPHDQPQQSQQQLNSQQSAPTEPQPAHNHILIQETATEVHPPSYEQAKASPAGQPPAGLTPGQAPTTVTPLNQLGDTPQWIDCPFCHKRTKTTVRKEGGSMQMCHSSACPYSGRHPDVAQQQQPQAVPGQNTHQSMPQHPDASQQQSHDIQPQPLQTPNHPPMDVKN</sequence>
<feature type="region of interest" description="Disordered" evidence="1">
    <location>
        <begin position="1"/>
        <end position="184"/>
    </location>
</feature>
<comment type="caution">
    <text evidence="3">The sequence shown here is derived from an EMBL/GenBank/DDBJ whole genome shotgun (WGS) entry which is preliminary data.</text>
</comment>
<feature type="domain" description="LITAF" evidence="2">
    <location>
        <begin position="93"/>
        <end position="126"/>
    </location>
</feature>
<dbReference type="EMBL" id="JAJHUN010000010">
    <property type="protein sequence ID" value="KAJ4147027.1"/>
    <property type="molecule type" value="Genomic_DNA"/>
</dbReference>
<dbReference type="GeneID" id="80888739"/>
<dbReference type="Pfam" id="PF10601">
    <property type="entry name" value="zf-LITAF-like"/>
    <property type="match status" value="1"/>
</dbReference>
<dbReference type="Proteomes" id="UP001144673">
    <property type="component" value="Chromosome 3"/>
</dbReference>
<keyword evidence="4" id="KW-1185">Reference proteome</keyword>
<evidence type="ECO:0000256" key="1">
    <source>
        <dbReference type="SAM" id="MobiDB-lite"/>
    </source>
</evidence>
<organism evidence="3 4">
    <name type="scientific">Akanthomyces muscarius</name>
    <name type="common">Entomopathogenic fungus</name>
    <name type="synonym">Lecanicillium muscarium</name>
    <dbReference type="NCBI Taxonomy" id="2231603"/>
    <lineage>
        <taxon>Eukaryota</taxon>
        <taxon>Fungi</taxon>
        <taxon>Dikarya</taxon>
        <taxon>Ascomycota</taxon>
        <taxon>Pezizomycotina</taxon>
        <taxon>Sordariomycetes</taxon>
        <taxon>Hypocreomycetidae</taxon>
        <taxon>Hypocreales</taxon>
        <taxon>Cordycipitaceae</taxon>
        <taxon>Akanthomyces</taxon>
    </lineage>
</organism>
<reference evidence="3" key="1">
    <citation type="journal article" date="2023" name="Access Microbiol">
        <title>De-novo genome assembly for Akanthomyces muscarius, a biocontrol agent of insect agricultural pests.</title>
        <authorList>
            <person name="Erdos Z."/>
            <person name="Studholme D.J."/>
            <person name="Raymond B."/>
            <person name="Sharma M."/>
        </authorList>
    </citation>
    <scope>NUCLEOTIDE SEQUENCE</scope>
    <source>
        <strain evidence="3">Ve6</strain>
    </source>
</reference>
<feature type="compositionally biased region" description="Polar residues" evidence="1">
    <location>
        <begin position="80"/>
        <end position="93"/>
    </location>
</feature>
<evidence type="ECO:0000313" key="3">
    <source>
        <dbReference type="EMBL" id="KAJ4147027.1"/>
    </source>
</evidence>
<gene>
    <name evidence="3" type="ORF">LMH87_001580</name>
</gene>
<proteinExistence type="predicted"/>